<dbReference type="GO" id="GO:0003677">
    <property type="term" value="F:DNA binding"/>
    <property type="evidence" value="ECO:0007669"/>
    <property type="project" value="InterPro"/>
</dbReference>
<dbReference type="AlphaFoldDB" id="A0A8J3IFA2"/>
<feature type="domain" description="RNA polymerase sigma factor 70 region 4 type 2" evidence="1">
    <location>
        <begin position="210"/>
        <end position="261"/>
    </location>
</feature>
<dbReference type="InterPro" id="IPR013249">
    <property type="entry name" value="RNA_pol_sigma70_r4_t2"/>
</dbReference>
<evidence type="ECO:0000259" key="1">
    <source>
        <dbReference type="Pfam" id="PF08281"/>
    </source>
</evidence>
<name>A0A8J3IFA2_9CHLR</name>
<proteinExistence type="predicted"/>
<accession>A0A8J3IFA2</accession>
<dbReference type="InterPro" id="IPR036388">
    <property type="entry name" value="WH-like_DNA-bd_sf"/>
</dbReference>
<dbReference type="Proteomes" id="UP000612362">
    <property type="component" value="Unassembled WGS sequence"/>
</dbReference>
<organism evidence="2 3">
    <name type="scientific">Ktedonospora formicarum</name>
    <dbReference type="NCBI Taxonomy" id="2778364"/>
    <lineage>
        <taxon>Bacteria</taxon>
        <taxon>Bacillati</taxon>
        <taxon>Chloroflexota</taxon>
        <taxon>Ktedonobacteria</taxon>
        <taxon>Ktedonobacterales</taxon>
        <taxon>Ktedonobacteraceae</taxon>
        <taxon>Ktedonospora</taxon>
    </lineage>
</organism>
<dbReference type="EMBL" id="BNJF01000007">
    <property type="protein sequence ID" value="GHO50139.1"/>
    <property type="molecule type" value="Genomic_DNA"/>
</dbReference>
<gene>
    <name evidence="2" type="ORF">KSX_83020</name>
</gene>
<dbReference type="RefSeq" id="WP_220199200.1">
    <property type="nucleotide sequence ID" value="NZ_BNJF01000007.1"/>
</dbReference>
<dbReference type="InterPro" id="IPR013324">
    <property type="entry name" value="RNA_pol_sigma_r3/r4-like"/>
</dbReference>
<keyword evidence="3" id="KW-1185">Reference proteome</keyword>
<evidence type="ECO:0000313" key="3">
    <source>
        <dbReference type="Proteomes" id="UP000612362"/>
    </source>
</evidence>
<evidence type="ECO:0000313" key="2">
    <source>
        <dbReference type="EMBL" id="GHO50139.1"/>
    </source>
</evidence>
<sequence length="273" mass="31954">MELMDDAFVDEGQEQRLLSRRISLQSAYEALSFSDDIVLTSTFWQRAETVSVPLEVLVRCVRACHLPASLPQQRRLIEIIIRRTQRENECWATSLLARLPLHSDERCMLIGDLCADLYESLVRALLDAKRHFWEEHFHHCLRYERQHVYRSFMMREGRWRDRDVAQGVRIPRALQQSLERALDLDNGDEARLEIEDAQAERMLRSVETSALLNLVLRLPISLRSVLLLLFWQDQTEMEVARTLNVSDRTVRTRKRQALEQLRCILQAESGGSL</sequence>
<dbReference type="SUPFAM" id="SSF88659">
    <property type="entry name" value="Sigma3 and sigma4 domains of RNA polymerase sigma factors"/>
    <property type="match status" value="1"/>
</dbReference>
<dbReference type="GO" id="GO:0006352">
    <property type="term" value="P:DNA-templated transcription initiation"/>
    <property type="evidence" value="ECO:0007669"/>
    <property type="project" value="InterPro"/>
</dbReference>
<dbReference type="Pfam" id="PF08281">
    <property type="entry name" value="Sigma70_r4_2"/>
    <property type="match status" value="1"/>
</dbReference>
<comment type="caution">
    <text evidence="2">The sequence shown here is derived from an EMBL/GenBank/DDBJ whole genome shotgun (WGS) entry which is preliminary data.</text>
</comment>
<protein>
    <recommendedName>
        <fullName evidence="1">RNA polymerase sigma factor 70 region 4 type 2 domain-containing protein</fullName>
    </recommendedName>
</protein>
<dbReference type="GO" id="GO:0016987">
    <property type="term" value="F:sigma factor activity"/>
    <property type="evidence" value="ECO:0007669"/>
    <property type="project" value="InterPro"/>
</dbReference>
<dbReference type="Gene3D" id="1.10.10.10">
    <property type="entry name" value="Winged helix-like DNA-binding domain superfamily/Winged helix DNA-binding domain"/>
    <property type="match status" value="1"/>
</dbReference>
<reference evidence="2" key="1">
    <citation type="submission" date="2020-10" db="EMBL/GenBank/DDBJ databases">
        <title>Taxonomic study of unclassified bacteria belonging to the class Ktedonobacteria.</title>
        <authorList>
            <person name="Yabe S."/>
            <person name="Wang C.M."/>
            <person name="Zheng Y."/>
            <person name="Sakai Y."/>
            <person name="Cavaletti L."/>
            <person name="Monciardini P."/>
            <person name="Donadio S."/>
        </authorList>
    </citation>
    <scope>NUCLEOTIDE SEQUENCE</scope>
    <source>
        <strain evidence="2">SOSP1-1</strain>
    </source>
</reference>